<dbReference type="InterPro" id="IPR050723">
    <property type="entry name" value="CFA/CMAS"/>
</dbReference>
<protein>
    <recommendedName>
        <fullName evidence="3">Cyclopropane-fatty-acyl-phospholipid synthase</fullName>
    </recommendedName>
</protein>
<dbReference type="Proteomes" id="UP000053789">
    <property type="component" value="Unassembled WGS sequence"/>
</dbReference>
<dbReference type="PANTHER" id="PTHR43667:SF2">
    <property type="entry name" value="FATTY ACID C-METHYL TRANSFERASE"/>
    <property type="match status" value="1"/>
</dbReference>
<keyword evidence="2" id="KW-1185">Reference proteome</keyword>
<name>A0A0D2EVZ4_CLAB1</name>
<dbReference type="AlphaFoldDB" id="A0A0D2EVZ4"/>
<evidence type="ECO:0000313" key="2">
    <source>
        <dbReference type="Proteomes" id="UP000053789"/>
    </source>
</evidence>
<dbReference type="Gene3D" id="3.40.50.150">
    <property type="entry name" value="Vaccinia Virus protein VP39"/>
    <property type="match status" value="1"/>
</dbReference>
<dbReference type="RefSeq" id="XP_016620660.1">
    <property type="nucleotide sequence ID" value="XM_016763047.1"/>
</dbReference>
<dbReference type="PANTHER" id="PTHR43667">
    <property type="entry name" value="CYCLOPROPANE-FATTY-ACYL-PHOSPHOLIPID SYNTHASE"/>
    <property type="match status" value="1"/>
</dbReference>
<reference evidence="1" key="1">
    <citation type="submission" date="2015-01" db="EMBL/GenBank/DDBJ databases">
        <title>The Genome Sequence of Cladophialophora bantiana CBS 173.52.</title>
        <authorList>
            <consortium name="The Broad Institute Genomics Platform"/>
            <person name="Cuomo C."/>
            <person name="de Hoog S."/>
            <person name="Gorbushina A."/>
            <person name="Stielow B."/>
            <person name="Teixiera M."/>
            <person name="Abouelleil A."/>
            <person name="Chapman S.B."/>
            <person name="Priest M."/>
            <person name="Young S.K."/>
            <person name="Wortman J."/>
            <person name="Nusbaum C."/>
            <person name="Birren B."/>
        </authorList>
    </citation>
    <scope>NUCLEOTIDE SEQUENCE [LARGE SCALE GENOMIC DNA]</scope>
    <source>
        <strain evidence="1">CBS 173.52</strain>
    </source>
</reference>
<dbReference type="OrthoDB" id="8300214at2759"/>
<dbReference type="HOGENOM" id="CLU_1965338_0_0_1"/>
<evidence type="ECO:0008006" key="3">
    <source>
        <dbReference type="Google" id="ProtNLM"/>
    </source>
</evidence>
<dbReference type="SUPFAM" id="SSF53335">
    <property type="entry name" value="S-adenosyl-L-methionine-dependent methyltransferases"/>
    <property type="match status" value="1"/>
</dbReference>
<proteinExistence type="predicted"/>
<dbReference type="Pfam" id="PF02353">
    <property type="entry name" value="CMAS"/>
    <property type="match status" value="1"/>
</dbReference>
<dbReference type="EMBL" id="KN846986">
    <property type="protein sequence ID" value="KIW93991.1"/>
    <property type="molecule type" value="Genomic_DNA"/>
</dbReference>
<evidence type="ECO:0000313" key="1">
    <source>
        <dbReference type="EMBL" id="KIW93991.1"/>
    </source>
</evidence>
<dbReference type="InterPro" id="IPR029063">
    <property type="entry name" value="SAM-dependent_MTases_sf"/>
</dbReference>
<organism evidence="1 2">
    <name type="scientific">Cladophialophora bantiana (strain ATCC 10958 / CBS 173.52 / CDC B-1940 / NIH 8579)</name>
    <name type="common">Xylohypha bantiana</name>
    <dbReference type="NCBI Taxonomy" id="1442370"/>
    <lineage>
        <taxon>Eukaryota</taxon>
        <taxon>Fungi</taxon>
        <taxon>Dikarya</taxon>
        <taxon>Ascomycota</taxon>
        <taxon>Pezizomycotina</taxon>
        <taxon>Eurotiomycetes</taxon>
        <taxon>Chaetothyriomycetidae</taxon>
        <taxon>Chaetothyriales</taxon>
        <taxon>Herpotrichiellaceae</taxon>
        <taxon>Cladophialophora</taxon>
    </lineage>
</organism>
<gene>
    <name evidence="1" type="ORF">Z519_05306</name>
</gene>
<sequence length="132" mass="14545">MGSLGCSFSPIPRLMVKPTSDVKHTLRNASPYYDTSNKLFAAFLSSDMSYLCALWSGDQHKSLGSAECWKAHNIIEKAQISARDHVLDIGGGWDFLAIERVRLTACQVTAITLSKEQKALAEENIRRAGLTD</sequence>
<dbReference type="GeneID" id="27698234"/>
<accession>A0A0D2EVZ4</accession>
<dbReference type="VEuPathDB" id="FungiDB:Z519_05306"/>